<name>A0A4D5ZCC9_9CAUD</name>
<gene>
    <name evidence="1" type="ORF">BcepSaruman_280</name>
</gene>
<dbReference type="EMBL" id="MK552140">
    <property type="protein sequence ID" value="QBX06693.1"/>
    <property type="molecule type" value="Genomic_DNA"/>
</dbReference>
<organism evidence="1 2">
    <name type="scientific">Burkholderia phage BcepSaruman</name>
    <dbReference type="NCBI Taxonomy" id="2530032"/>
    <lineage>
        <taxon>Viruses</taxon>
        <taxon>Duplodnaviria</taxon>
        <taxon>Heunggongvirae</taxon>
        <taxon>Uroviricota</taxon>
        <taxon>Caudoviricetes</taxon>
        <taxon>Sarumanvirus</taxon>
        <taxon>Sarumanvirus bcepsaruman</taxon>
    </lineage>
</organism>
<accession>A0A4D5ZCC9</accession>
<reference evidence="1 2" key="1">
    <citation type="submission" date="2019-02" db="EMBL/GenBank/DDBJ databases">
        <title>Complete genome sequence of Burkholderia cenocepacia phage BcepSaruman.</title>
        <authorList>
            <person name="Park K."/>
            <person name="Liu M."/>
            <person name="Gill J."/>
        </authorList>
    </citation>
    <scope>NUCLEOTIDE SEQUENCE [LARGE SCALE GENOMIC DNA]</scope>
</reference>
<sequence>MTALNIPVQHPRLLTAGARPTTAQILTGQLAINFPDRKLYTLDNTGAIQEIGLGPGDLSTVAFTGNYNDLTNKPSAGNYVLPKASAAVLGGVMVPASGGLAVDSNGNITNAGVVSVNSRSGTVTLTAADVGLPTDLLSGPSGTVASKYLPSSITGGLSYKGNWDANANNPVLANGGVAGGTAQANGSYYVVSVAGSTSIDGISTWAVGDLALVSNNVWTKIANSGSNVTSVNGKTGTVTLTATDIAGFATVATSGNYNDLSNKPTPYSLPKATTATLGGVQFTNTAATAGNLASGTLSTVALTGSYTDLLNQPPNPSIARLPVNVQGNPNIVNEVFYMFTDPCQFPQNWANSVANVRLLSGTTATIRIMKYPAATPNTGTQVGTLNIDTVNGNSFTSTGSTTNYAAGDQLSYQFATTNVSLITITIRGTWQ</sequence>
<evidence type="ECO:0000313" key="2">
    <source>
        <dbReference type="Proteomes" id="UP000296455"/>
    </source>
</evidence>
<dbReference type="Proteomes" id="UP000296455">
    <property type="component" value="Segment"/>
</dbReference>
<keyword evidence="2" id="KW-1185">Reference proteome</keyword>
<protein>
    <submittedName>
        <fullName evidence="1">Putative long tail fiber protein</fullName>
    </submittedName>
</protein>
<evidence type="ECO:0000313" key="1">
    <source>
        <dbReference type="EMBL" id="QBX06693.1"/>
    </source>
</evidence>
<proteinExistence type="predicted"/>